<gene>
    <name evidence="2" type="ORF">F4554_000296</name>
</gene>
<sequence length="1293" mass="134938">MTEPSPPPSVAPGSGRPTRTGSTRGRGRRSGRSAERLAFVANRAGSYDPGALTEAMGRRLREEESAAEAAAKVAAPGERMRIFPAGDTHRWVPIGPSVIRAKERFLQASWPRATGRVRDLAVSADGRRAYAATAKGGVWYTDDGGATWSPVGGWAVRAAVHGGVHNAQACGSLLVAFAEPPGPDPAADAAQDFVLVGTGEPQGFGRPPARPALAGRGVLAARGPATKGGADPTWEPEAGISVLEGAGVFALARDPLATAGQSTGSAGSGLDRVVAGTDRGLFLGTRRPAGPPHNGEFAWAPLPALGTFLGLGSGQQPLVTAALWLPRSGDANGRILLAVARGLESATPGVFAPTGSGVAYTDDLGASFHWVAGLDPTASGAMPLVGRMSLAVAEADRVYVLGDQQPGAPSATVAGVWRIAAAASATPTAESIAGVPTVWQGNSLGKNQRDYDQTIAVDVVGGVDRIYLAGNTSDAGASLWCLDVSVGPALVPTAGVSRTGVPPGGEHATSGGLIGDGVHPDVHMIRLAGTHPNRQVWVGTDGGVFVSTHAGRVNTFAPRATGMAALEVNFVAAHPTSSHFAAIGTQDNGRHSRVGDTVWEDTMGGDGGGVAFHPRLPQVIVSQYFRASWEADPMAGFVNPLDQGSFTVDLRTDRESNLSAFYSGPSAVRRTATAAARLVIGTNRVWLSDNVGFAAPNSWQVLPFPGGPAVNPRAGGRDLPANRAVGVPAGAPLPPAVNGTGPLGEVVTAKWVSERVLLVLFANGVVRWTQDATTARWSARCLVAPAGVVLAPPVTGAPDPAVSMLSDLAPVPESNDFYLVTTGDPGSPAAETCLFFSDVASAFFPTTLRAQLPPLDPAYAVVVDPQRNADVYVGTVTGVWKGERGAGPPAAGQPWPHAWATDVNGLPQAAVQDLHVWVDPSNAAGSPRLLRAAFQSRGVWERDLSVDDEPQRTYLRVHARDDRRRLPTPMANPRLSPTRPPVVPYASRDIMIRPRANPASAPTWRFRASDTIDETTVSAGTATAYQLWTFQTAFRWLYPSVNADGRWTDTFGALVELHRSTDPTLGPVQPKINRALWDAVVGGTRLTAGGAVSSNATDPLAVYRPAWHTPLAMSALATEIDLLENVVHPRIRDDVAHVFAEWNTVDVLIHHRDMTPVPAGDAFVLLLWRHATSRAALLATDVSPIPAYVNAVLGTGPVPTAPTGWDRAVTTTGSPRIPLPAALDARMPRAVPVDVNLSTAAPDDHYLFLAIAGSTADPCSLAPVGLPTTPKPADLARGWPYAALRLVRVLARP</sequence>
<dbReference type="Gene3D" id="2.130.10.10">
    <property type="entry name" value="YVTN repeat-like/Quinoprotein amine dehydrogenase"/>
    <property type="match status" value="1"/>
</dbReference>
<organism evidence="2 3">
    <name type="scientific">Actinopolymorpha rutila</name>
    <dbReference type="NCBI Taxonomy" id="446787"/>
    <lineage>
        <taxon>Bacteria</taxon>
        <taxon>Bacillati</taxon>
        <taxon>Actinomycetota</taxon>
        <taxon>Actinomycetes</taxon>
        <taxon>Propionibacteriales</taxon>
        <taxon>Actinopolymorphaceae</taxon>
        <taxon>Actinopolymorpha</taxon>
    </lineage>
</organism>
<dbReference type="Proteomes" id="UP000579605">
    <property type="component" value="Unassembled WGS sequence"/>
</dbReference>
<feature type="compositionally biased region" description="Low complexity" evidence="1">
    <location>
        <begin position="11"/>
        <end position="23"/>
    </location>
</feature>
<feature type="compositionally biased region" description="Pro residues" evidence="1">
    <location>
        <begin position="1"/>
        <end position="10"/>
    </location>
</feature>
<proteinExistence type="predicted"/>
<accession>A0A852Z7Q1</accession>
<dbReference type="SUPFAM" id="SSF50939">
    <property type="entry name" value="Sialidases"/>
    <property type="match status" value="1"/>
</dbReference>
<keyword evidence="3" id="KW-1185">Reference proteome</keyword>
<evidence type="ECO:0000256" key="1">
    <source>
        <dbReference type="SAM" id="MobiDB-lite"/>
    </source>
</evidence>
<evidence type="ECO:0000313" key="3">
    <source>
        <dbReference type="Proteomes" id="UP000579605"/>
    </source>
</evidence>
<evidence type="ECO:0000313" key="2">
    <source>
        <dbReference type="EMBL" id="NYH87658.1"/>
    </source>
</evidence>
<feature type="region of interest" description="Disordered" evidence="1">
    <location>
        <begin position="1"/>
        <end position="37"/>
    </location>
</feature>
<dbReference type="InterPro" id="IPR015943">
    <property type="entry name" value="WD40/YVTN_repeat-like_dom_sf"/>
</dbReference>
<comment type="caution">
    <text evidence="2">The sequence shown here is derived from an EMBL/GenBank/DDBJ whole genome shotgun (WGS) entry which is preliminary data.</text>
</comment>
<dbReference type="EMBL" id="JACBZH010000001">
    <property type="protein sequence ID" value="NYH87658.1"/>
    <property type="molecule type" value="Genomic_DNA"/>
</dbReference>
<name>A0A852Z7Q1_9ACTN</name>
<protein>
    <submittedName>
        <fullName evidence="2">Uncharacterized protein</fullName>
    </submittedName>
</protein>
<reference evidence="2 3" key="1">
    <citation type="submission" date="2020-07" db="EMBL/GenBank/DDBJ databases">
        <title>Sequencing the genomes of 1000 actinobacteria strains.</title>
        <authorList>
            <person name="Klenk H.-P."/>
        </authorList>
    </citation>
    <scope>NUCLEOTIDE SEQUENCE [LARGE SCALE GENOMIC DNA]</scope>
    <source>
        <strain evidence="2 3">DSM 18448</strain>
    </source>
</reference>
<dbReference type="RefSeq" id="WP_179785683.1">
    <property type="nucleotide sequence ID" value="NZ_BAAARR010000034.1"/>
</dbReference>
<dbReference type="InterPro" id="IPR036278">
    <property type="entry name" value="Sialidase_sf"/>
</dbReference>